<organism evidence="1 2">
    <name type="scientific">Dovyalis caffra</name>
    <dbReference type="NCBI Taxonomy" id="77055"/>
    <lineage>
        <taxon>Eukaryota</taxon>
        <taxon>Viridiplantae</taxon>
        <taxon>Streptophyta</taxon>
        <taxon>Embryophyta</taxon>
        <taxon>Tracheophyta</taxon>
        <taxon>Spermatophyta</taxon>
        <taxon>Magnoliopsida</taxon>
        <taxon>eudicotyledons</taxon>
        <taxon>Gunneridae</taxon>
        <taxon>Pentapetalae</taxon>
        <taxon>rosids</taxon>
        <taxon>fabids</taxon>
        <taxon>Malpighiales</taxon>
        <taxon>Salicaceae</taxon>
        <taxon>Flacourtieae</taxon>
        <taxon>Dovyalis</taxon>
    </lineage>
</organism>
<accession>A0AAV1SG59</accession>
<protein>
    <submittedName>
        <fullName evidence="1">Uncharacterized protein</fullName>
    </submittedName>
</protein>
<reference evidence="1 2" key="1">
    <citation type="submission" date="2024-01" db="EMBL/GenBank/DDBJ databases">
        <authorList>
            <person name="Waweru B."/>
        </authorList>
    </citation>
    <scope>NUCLEOTIDE SEQUENCE [LARGE SCALE GENOMIC DNA]</scope>
</reference>
<sequence length="88" mass="9760">MASLLQQRLNLEESVFKHGHNTPDAAKEKGNNYATTLISDVAGKEKPEDMKIVERKEVSAGHTAVLDRNVVSKNCDLGEARLKIDTQR</sequence>
<dbReference type="Proteomes" id="UP001314170">
    <property type="component" value="Unassembled WGS sequence"/>
</dbReference>
<evidence type="ECO:0000313" key="2">
    <source>
        <dbReference type="Proteomes" id="UP001314170"/>
    </source>
</evidence>
<comment type="caution">
    <text evidence="1">The sequence shown here is derived from an EMBL/GenBank/DDBJ whole genome shotgun (WGS) entry which is preliminary data.</text>
</comment>
<name>A0AAV1SG59_9ROSI</name>
<dbReference type="EMBL" id="CAWUPB010001184">
    <property type="protein sequence ID" value="CAK7350384.1"/>
    <property type="molecule type" value="Genomic_DNA"/>
</dbReference>
<evidence type="ECO:0000313" key="1">
    <source>
        <dbReference type="EMBL" id="CAK7350384.1"/>
    </source>
</evidence>
<dbReference type="AlphaFoldDB" id="A0AAV1SG59"/>
<proteinExistence type="predicted"/>
<keyword evidence="2" id="KW-1185">Reference proteome</keyword>
<gene>
    <name evidence="1" type="ORF">DCAF_LOCUS23114</name>
</gene>